<evidence type="ECO:0008006" key="3">
    <source>
        <dbReference type="Google" id="ProtNLM"/>
    </source>
</evidence>
<dbReference type="KEGG" id="sphc:CVN68_05180"/>
<proteinExistence type="predicted"/>
<organism evidence="1 2">
    <name type="scientific">Sphingomonas psychrotolerans</name>
    <dbReference type="NCBI Taxonomy" id="1327635"/>
    <lineage>
        <taxon>Bacteria</taxon>
        <taxon>Pseudomonadati</taxon>
        <taxon>Pseudomonadota</taxon>
        <taxon>Alphaproteobacteria</taxon>
        <taxon>Sphingomonadales</taxon>
        <taxon>Sphingomonadaceae</taxon>
        <taxon>Sphingomonas</taxon>
    </lineage>
</organism>
<sequence>MTGDAGADPERMLALSYARPEGRHALQALLALDDALALLLRTTREPALGQMRLAWWREALARLDQSPAPAEPVLTALEREVMPKGVSGASLVPIVHGWEVLIEEEVLDPDALRRFAEGRGHLFVAAGAAMGAGPGDPLAEAGQGWALADLSRNLRGSGEADIARAIAIPLLDTAAARRWSRNGRALGALAHLARLDLRVPEGTPSRTGAPHRVGRLLWHRLTGR</sequence>
<protein>
    <recommendedName>
        <fullName evidence="3">Phytoene synthase</fullName>
    </recommendedName>
</protein>
<name>A0A2K8MJS4_9SPHN</name>
<dbReference type="InterPro" id="IPR002060">
    <property type="entry name" value="Squ/phyt_synthse"/>
</dbReference>
<dbReference type="Proteomes" id="UP000229081">
    <property type="component" value="Chromosome"/>
</dbReference>
<dbReference type="EMBL" id="CP024923">
    <property type="protein sequence ID" value="ATY31451.1"/>
    <property type="molecule type" value="Genomic_DNA"/>
</dbReference>
<reference evidence="1 2" key="1">
    <citation type="submission" date="2017-11" db="EMBL/GenBank/DDBJ databases">
        <title>Complete genome sequence of Sphingomonas sp. Strain Cra20, a psychrotolerant potential plant growth promoting rhizobacteria.</title>
        <authorList>
            <person name="Luo Y."/>
        </authorList>
    </citation>
    <scope>NUCLEOTIDE SEQUENCE [LARGE SCALE GENOMIC DNA]</scope>
    <source>
        <strain evidence="1 2">Cra20</strain>
    </source>
</reference>
<dbReference type="RefSeq" id="WP_100281262.1">
    <property type="nucleotide sequence ID" value="NZ_CP024923.1"/>
</dbReference>
<evidence type="ECO:0000313" key="1">
    <source>
        <dbReference type="EMBL" id="ATY31451.1"/>
    </source>
</evidence>
<dbReference type="AlphaFoldDB" id="A0A2K8MJS4"/>
<dbReference type="Pfam" id="PF00494">
    <property type="entry name" value="SQS_PSY"/>
    <property type="match status" value="1"/>
</dbReference>
<gene>
    <name evidence="1" type="ORF">CVN68_05180</name>
</gene>
<keyword evidence="2" id="KW-1185">Reference proteome</keyword>
<dbReference type="OrthoDB" id="9814909at2"/>
<evidence type="ECO:0000313" key="2">
    <source>
        <dbReference type="Proteomes" id="UP000229081"/>
    </source>
</evidence>
<accession>A0A2K8MJS4</accession>